<sequence length="112" mass="12620">MSGKKIQASSCQTPSHLIRSELKCPLSYMDRLLLEDQHTQGSDSSINHFRLTMLDHLTDYILEMVANEAINSNMHTVPQDDRGVGSNRQPPQNLKNVNFTLLDEMPGPRRSG</sequence>
<organism evidence="2 3">
    <name type="scientific">Lynx pardinus</name>
    <name type="common">Iberian lynx</name>
    <name type="synonym">Felis pardina</name>
    <dbReference type="NCBI Taxonomy" id="191816"/>
    <lineage>
        <taxon>Eukaryota</taxon>
        <taxon>Metazoa</taxon>
        <taxon>Chordata</taxon>
        <taxon>Craniata</taxon>
        <taxon>Vertebrata</taxon>
        <taxon>Euteleostomi</taxon>
        <taxon>Mammalia</taxon>
        <taxon>Eutheria</taxon>
        <taxon>Laurasiatheria</taxon>
        <taxon>Carnivora</taxon>
        <taxon>Feliformia</taxon>
        <taxon>Felidae</taxon>
        <taxon>Felinae</taxon>
        <taxon>Lynx</taxon>
    </lineage>
</organism>
<accession>A0A485NXJ0</accession>
<protein>
    <recommendedName>
        <fullName evidence="4">Huntingtin-interacting protein M</fullName>
    </recommendedName>
</protein>
<feature type="region of interest" description="Disordered" evidence="1">
    <location>
        <begin position="75"/>
        <end position="94"/>
    </location>
</feature>
<dbReference type="SUPFAM" id="SSF47113">
    <property type="entry name" value="Histone-fold"/>
    <property type="match status" value="1"/>
</dbReference>
<evidence type="ECO:0000256" key="1">
    <source>
        <dbReference type="SAM" id="MobiDB-lite"/>
    </source>
</evidence>
<evidence type="ECO:0008006" key="4">
    <source>
        <dbReference type="Google" id="ProtNLM"/>
    </source>
</evidence>
<evidence type="ECO:0000313" key="3">
    <source>
        <dbReference type="Proteomes" id="UP000386466"/>
    </source>
</evidence>
<proteinExistence type="predicted"/>
<gene>
    <name evidence="2" type="ORF">LYPA_23C002379</name>
</gene>
<reference evidence="2 3" key="1">
    <citation type="submission" date="2019-01" db="EMBL/GenBank/DDBJ databases">
        <authorList>
            <person name="Alioto T."/>
            <person name="Alioto T."/>
        </authorList>
    </citation>
    <scope>NUCLEOTIDE SEQUENCE [LARGE SCALE GENOMIC DNA]</scope>
</reference>
<dbReference type="AlphaFoldDB" id="A0A485NXJ0"/>
<dbReference type="Proteomes" id="UP000386466">
    <property type="component" value="Unassembled WGS sequence"/>
</dbReference>
<keyword evidence="3" id="KW-1185">Reference proteome</keyword>
<name>A0A485NXJ0_LYNPA</name>
<evidence type="ECO:0000313" key="2">
    <source>
        <dbReference type="EMBL" id="VFV36878.1"/>
    </source>
</evidence>
<dbReference type="GO" id="GO:0046982">
    <property type="term" value="F:protein heterodimerization activity"/>
    <property type="evidence" value="ECO:0007669"/>
    <property type="project" value="InterPro"/>
</dbReference>
<dbReference type="EMBL" id="CAAGRJ010023402">
    <property type="protein sequence ID" value="VFV36878.1"/>
    <property type="molecule type" value="Genomic_DNA"/>
</dbReference>
<dbReference type="InterPro" id="IPR009072">
    <property type="entry name" value="Histone-fold"/>
</dbReference>